<accession>W8T5F7</accession>
<protein>
    <recommendedName>
        <fullName evidence="5">2-dehydropantoate 2-reductase</fullName>
    </recommendedName>
</protein>
<evidence type="ECO:0008006" key="5">
    <source>
        <dbReference type="Google" id="ProtNLM"/>
    </source>
</evidence>
<reference evidence="3 4" key="1">
    <citation type="journal article" date="2014" name="Genome Announc.">
        <title>Complete Genome Sequence of Amino Acid-Utilizing Eubacterium acidaminophilum al-2 (DSM 3953).</title>
        <authorList>
            <person name="Poehlein A."/>
            <person name="Andreesen J.R."/>
            <person name="Daniel R."/>
        </authorList>
    </citation>
    <scope>NUCLEOTIDE SEQUENCE [LARGE SCALE GENOMIC DNA]</scope>
    <source>
        <strain evidence="3 4">DSM 3953</strain>
    </source>
</reference>
<feature type="domain" description="Ketopantoate reductase C-terminal" evidence="2">
    <location>
        <begin position="64"/>
        <end position="121"/>
    </location>
</feature>
<organism evidence="3 4">
    <name type="scientific">Peptoclostridium acidaminophilum DSM 3953</name>
    <dbReference type="NCBI Taxonomy" id="1286171"/>
    <lineage>
        <taxon>Bacteria</taxon>
        <taxon>Bacillati</taxon>
        <taxon>Bacillota</taxon>
        <taxon>Clostridia</taxon>
        <taxon>Peptostreptococcales</taxon>
        <taxon>Peptoclostridiaceae</taxon>
        <taxon>Peptoclostridium</taxon>
    </lineage>
</organism>
<gene>
    <name evidence="3" type="ORF">EAL2_c07900</name>
</gene>
<dbReference type="InterPro" id="IPR013752">
    <property type="entry name" value="KPA_reductase"/>
</dbReference>
<dbReference type="RefSeq" id="WP_025435121.1">
    <property type="nucleotide sequence ID" value="NZ_CP007452.1"/>
</dbReference>
<dbReference type="HOGENOM" id="CLU_1945522_0_0_9"/>
<dbReference type="InterPro" id="IPR013332">
    <property type="entry name" value="KPR_N"/>
</dbReference>
<sequence length="129" mass="14212">MKYLVIGAGGTGASIGGFLAYKGKDVTFIARGEHLKALRQNGLLLHSGRIGEVKIENVKACIADDLLADHLKILDGFTPDTTASLQKDLDAKKESEVDQIIFDIIRMSEKYNVDMPVYREIALHFGYKS</sequence>
<evidence type="ECO:0000259" key="2">
    <source>
        <dbReference type="Pfam" id="PF08546"/>
    </source>
</evidence>
<name>W8T5F7_PEPAC</name>
<evidence type="ECO:0000259" key="1">
    <source>
        <dbReference type="Pfam" id="PF02558"/>
    </source>
</evidence>
<proteinExistence type="predicted"/>
<dbReference type="EMBL" id="CP007452">
    <property type="protein sequence ID" value="AHM56090.1"/>
    <property type="molecule type" value="Genomic_DNA"/>
</dbReference>
<dbReference type="OrthoDB" id="9772736at2"/>
<keyword evidence="4" id="KW-1185">Reference proteome</keyword>
<dbReference type="Pfam" id="PF02558">
    <property type="entry name" value="ApbA"/>
    <property type="match status" value="1"/>
</dbReference>
<dbReference type="STRING" id="1286171.EAL2_c07900"/>
<feature type="domain" description="Ketopantoate reductase N-terminal" evidence="1">
    <location>
        <begin position="3"/>
        <end position="60"/>
    </location>
</feature>
<dbReference type="Pfam" id="PF08546">
    <property type="entry name" value="ApbA_C"/>
    <property type="match status" value="1"/>
</dbReference>
<dbReference type="Gene3D" id="3.40.50.720">
    <property type="entry name" value="NAD(P)-binding Rossmann-like Domain"/>
    <property type="match status" value="1"/>
</dbReference>
<dbReference type="SUPFAM" id="SSF48179">
    <property type="entry name" value="6-phosphogluconate dehydrogenase C-terminal domain-like"/>
    <property type="match status" value="1"/>
</dbReference>
<dbReference type="KEGG" id="eac:EAL2_c07900"/>
<dbReference type="eggNOG" id="COG1893">
    <property type="taxonomic scope" value="Bacteria"/>
</dbReference>
<dbReference type="PATRIC" id="fig|1286171.3.peg.735"/>
<evidence type="ECO:0000313" key="3">
    <source>
        <dbReference type="EMBL" id="AHM56090.1"/>
    </source>
</evidence>
<dbReference type="Proteomes" id="UP000019591">
    <property type="component" value="Chromosome"/>
</dbReference>
<dbReference type="InterPro" id="IPR008927">
    <property type="entry name" value="6-PGluconate_DH-like_C_sf"/>
</dbReference>
<dbReference type="AlphaFoldDB" id="W8T5F7"/>
<evidence type="ECO:0000313" key="4">
    <source>
        <dbReference type="Proteomes" id="UP000019591"/>
    </source>
</evidence>